<evidence type="ECO:0000313" key="3">
    <source>
        <dbReference type="EMBL" id="TQF10651.1"/>
    </source>
</evidence>
<keyword evidence="2" id="KW-0732">Signal</keyword>
<accession>A0A540WNR3</accession>
<dbReference type="RefSeq" id="WP_141647562.1">
    <property type="nucleotide sequence ID" value="NZ_VIFM01000239.1"/>
</dbReference>
<feature type="signal peptide" evidence="2">
    <location>
        <begin position="1"/>
        <end position="21"/>
    </location>
</feature>
<evidence type="ECO:0000256" key="1">
    <source>
        <dbReference type="SAM" id="MobiDB-lite"/>
    </source>
</evidence>
<feature type="chain" id="PRO_5022164307" evidence="2">
    <location>
        <begin position="22"/>
        <end position="223"/>
    </location>
</feature>
<name>A0A540WNR3_9BACT</name>
<proteinExistence type="predicted"/>
<dbReference type="AlphaFoldDB" id="A0A540WNR3"/>
<sequence length="223" mass="24087">MHRLYTAVCAATLLLAAPSFAQPSAAPAPATGSPAAKPQAPASPPSAPKSAMPNPMKLSAEKTQVALQKMPQARPEDVKTQDGLLAALYDVISGPAGKPRDWQRFRSLFYPGAQLVSVQRARPGGLPGVAPITPDDYAAFSEELFKTRGFFEKETHRQVAGYGDLVNVLSAYESRESPESQPFSRGINNVQLIFDGQRWWVLHISWTDEKSAGAPVPASFTRK</sequence>
<feature type="compositionally biased region" description="Low complexity" evidence="1">
    <location>
        <begin position="23"/>
        <end position="40"/>
    </location>
</feature>
<dbReference type="EMBL" id="VIFM01000239">
    <property type="protein sequence ID" value="TQF10651.1"/>
    <property type="molecule type" value="Genomic_DNA"/>
</dbReference>
<protein>
    <submittedName>
        <fullName evidence="3">Nuclear transport factor 2 family protein</fullName>
    </submittedName>
</protein>
<feature type="region of interest" description="Disordered" evidence="1">
    <location>
        <begin position="23"/>
        <end position="55"/>
    </location>
</feature>
<dbReference type="OrthoDB" id="8754772at2"/>
<dbReference type="Proteomes" id="UP000315369">
    <property type="component" value="Unassembled WGS sequence"/>
</dbReference>
<gene>
    <name evidence="3" type="ORF">FJV41_38290</name>
</gene>
<reference evidence="3 4" key="1">
    <citation type="submission" date="2019-06" db="EMBL/GenBank/DDBJ databases">
        <authorList>
            <person name="Livingstone P."/>
            <person name="Whitworth D."/>
        </authorList>
    </citation>
    <scope>NUCLEOTIDE SEQUENCE [LARGE SCALE GENOMIC DNA]</scope>
    <source>
        <strain evidence="3 4">AM401</strain>
    </source>
</reference>
<keyword evidence="4" id="KW-1185">Reference proteome</keyword>
<evidence type="ECO:0000256" key="2">
    <source>
        <dbReference type="SAM" id="SignalP"/>
    </source>
</evidence>
<evidence type="ECO:0000313" key="4">
    <source>
        <dbReference type="Proteomes" id="UP000315369"/>
    </source>
</evidence>
<organism evidence="3 4">
    <name type="scientific">Myxococcus llanfairpwllgwyngyllgogerychwyrndrobwllllantysiliogogogochensis</name>
    <dbReference type="NCBI Taxonomy" id="2590453"/>
    <lineage>
        <taxon>Bacteria</taxon>
        <taxon>Pseudomonadati</taxon>
        <taxon>Myxococcota</taxon>
        <taxon>Myxococcia</taxon>
        <taxon>Myxococcales</taxon>
        <taxon>Cystobacterineae</taxon>
        <taxon>Myxococcaceae</taxon>
        <taxon>Myxococcus</taxon>
    </lineage>
</organism>
<comment type="caution">
    <text evidence="3">The sequence shown here is derived from an EMBL/GenBank/DDBJ whole genome shotgun (WGS) entry which is preliminary data.</text>
</comment>